<dbReference type="RefSeq" id="WP_378094984.1">
    <property type="nucleotide sequence ID" value="NZ_JBHSEP010000005.1"/>
</dbReference>
<dbReference type="Gene3D" id="3.40.190.10">
    <property type="entry name" value="Periplasmic binding protein-like II"/>
    <property type="match status" value="2"/>
</dbReference>
<feature type="compositionally biased region" description="Low complexity" evidence="1">
    <location>
        <begin position="32"/>
        <end position="45"/>
    </location>
</feature>
<dbReference type="PANTHER" id="PTHR43649">
    <property type="entry name" value="ARABINOSE-BINDING PROTEIN-RELATED"/>
    <property type="match status" value="1"/>
</dbReference>
<evidence type="ECO:0000313" key="4">
    <source>
        <dbReference type="Proteomes" id="UP001596028"/>
    </source>
</evidence>
<dbReference type="Pfam" id="PF01547">
    <property type="entry name" value="SBP_bac_1"/>
    <property type="match status" value="1"/>
</dbReference>
<evidence type="ECO:0000313" key="3">
    <source>
        <dbReference type="EMBL" id="MFC4598586.1"/>
    </source>
</evidence>
<keyword evidence="4" id="KW-1185">Reference proteome</keyword>
<dbReference type="InterPro" id="IPR050490">
    <property type="entry name" value="Bact_solute-bd_prot1"/>
</dbReference>
<proteinExistence type="predicted"/>
<dbReference type="InterPro" id="IPR006059">
    <property type="entry name" value="SBP"/>
</dbReference>
<reference evidence="4" key="1">
    <citation type="journal article" date="2019" name="Int. J. Syst. Evol. Microbiol.">
        <title>The Global Catalogue of Microorganisms (GCM) 10K type strain sequencing project: providing services to taxonomists for standard genome sequencing and annotation.</title>
        <authorList>
            <consortium name="The Broad Institute Genomics Platform"/>
            <consortium name="The Broad Institute Genome Sequencing Center for Infectious Disease"/>
            <person name="Wu L."/>
            <person name="Ma J."/>
        </authorList>
    </citation>
    <scope>NUCLEOTIDE SEQUENCE [LARGE SCALE GENOMIC DNA]</scope>
    <source>
        <strain evidence="4">CCUG 49571</strain>
    </source>
</reference>
<accession>A0ABV9F9F7</accession>
<dbReference type="EMBL" id="JBHSEP010000005">
    <property type="protein sequence ID" value="MFC4598586.1"/>
    <property type="molecule type" value="Genomic_DNA"/>
</dbReference>
<protein>
    <submittedName>
        <fullName evidence="3">ABC transporter substrate-binding protein</fullName>
    </submittedName>
</protein>
<name>A0ABV9F9F7_9BACL</name>
<feature type="region of interest" description="Disordered" evidence="1">
    <location>
        <begin position="30"/>
        <end position="49"/>
    </location>
</feature>
<keyword evidence="2" id="KW-0732">Signal</keyword>
<gene>
    <name evidence="3" type="ORF">ACFO3S_10100</name>
</gene>
<organism evidence="3 4">
    <name type="scientific">Cohnella hongkongensis</name>
    <dbReference type="NCBI Taxonomy" id="178337"/>
    <lineage>
        <taxon>Bacteria</taxon>
        <taxon>Bacillati</taxon>
        <taxon>Bacillota</taxon>
        <taxon>Bacilli</taxon>
        <taxon>Bacillales</taxon>
        <taxon>Paenibacillaceae</taxon>
        <taxon>Cohnella</taxon>
    </lineage>
</organism>
<evidence type="ECO:0000256" key="2">
    <source>
        <dbReference type="SAM" id="SignalP"/>
    </source>
</evidence>
<feature type="signal peptide" evidence="2">
    <location>
        <begin position="1"/>
        <end position="24"/>
    </location>
</feature>
<dbReference type="Proteomes" id="UP001596028">
    <property type="component" value="Unassembled WGS sequence"/>
</dbReference>
<sequence length="456" mass="50400">MKFHFKKKLAFATTLVLALGTVLAACGSNDKGGSAPSGTSEASSSGGSGSPTIVKWWTWQPAPEQAQRVADAFNASHDDVQIEFKSMQYNDYVNALKLAVISNADDAPDIIALQAGSMLNFYDEYLEDLSPLAESAWGPEWEDRYVELGLKQLQSGERTTALPYFVSATGYLWYNKTIFDEHGLQPPTNLEEWKHVNSVLSAAGITPFIQGAKEAWIDQDTFIVLANQFGEGKIYQAEAGEIPWTDPSLVQAMGAWKTMFDEGIMQKGALGIAHYPDAYDKFAKGEAAMIYNGTWNNSHMTRTSIEDHKKKYGIDKEYEVVPVLFPDMTGTGVKSKLFGGPDVAFGMYKNSKNKDAAWKVLEWFSSVESQTINAKNGKNPAIKEVPLDDSDVLTDFQKQALKLQSEQMNDVSGKREFLYPELGTALKDALDRVATGDKTPEQAMQLVQEAFDKIKK</sequence>
<feature type="chain" id="PRO_5045417067" evidence="2">
    <location>
        <begin position="25"/>
        <end position="456"/>
    </location>
</feature>
<comment type="caution">
    <text evidence="3">The sequence shown here is derived from an EMBL/GenBank/DDBJ whole genome shotgun (WGS) entry which is preliminary data.</text>
</comment>
<dbReference type="PROSITE" id="PS51257">
    <property type="entry name" value="PROKAR_LIPOPROTEIN"/>
    <property type="match status" value="1"/>
</dbReference>
<evidence type="ECO:0000256" key="1">
    <source>
        <dbReference type="SAM" id="MobiDB-lite"/>
    </source>
</evidence>
<dbReference type="SUPFAM" id="SSF53850">
    <property type="entry name" value="Periplasmic binding protein-like II"/>
    <property type="match status" value="1"/>
</dbReference>
<dbReference type="PANTHER" id="PTHR43649:SF12">
    <property type="entry name" value="DIACETYLCHITOBIOSE BINDING PROTEIN DASA"/>
    <property type="match status" value="1"/>
</dbReference>